<evidence type="ECO:0000313" key="2">
    <source>
        <dbReference type="EMBL" id="TWT48848.1"/>
    </source>
</evidence>
<dbReference type="Pfam" id="PF16258">
    <property type="entry name" value="DUF4912"/>
    <property type="match status" value="1"/>
</dbReference>
<accession>A0A5C5WD91</accession>
<reference evidence="2 3" key="1">
    <citation type="submission" date="2019-02" db="EMBL/GenBank/DDBJ databases">
        <title>Deep-cultivation of Planctomycetes and their phenomic and genomic characterization uncovers novel biology.</title>
        <authorList>
            <person name="Wiegand S."/>
            <person name="Jogler M."/>
            <person name="Boedeker C."/>
            <person name="Pinto D."/>
            <person name="Vollmers J."/>
            <person name="Rivas-Marin E."/>
            <person name="Kohn T."/>
            <person name="Peeters S.H."/>
            <person name="Heuer A."/>
            <person name="Rast P."/>
            <person name="Oberbeckmann S."/>
            <person name="Bunk B."/>
            <person name="Jeske O."/>
            <person name="Meyerdierks A."/>
            <person name="Storesund J.E."/>
            <person name="Kallscheuer N."/>
            <person name="Luecker S."/>
            <person name="Lage O.M."/>
            <person name="Pohl T."/>
            <person name="Merkel B.J."/>
            <person name="Hornburger P."/>
            <person name="Mueller R.-W."/>
            <person name="Bruemmer F."/>
            <person name="Labrenz M."/>
            <person name="Spormann A.M."/>
            <person name="Op Den Camp H."/>
            <person name="Overmann J."/>
            <person name="Amann R."/>
            <person name="Jetten M.S.M."/>
            <person name="Mascher T."/>
            <person name="Medema M.H."/>
            <person name="Devos D.P."/>
            <person name="Kaster A.-K."/>
            <person name="Ovreas L."/>
            <person name="Rohde M."/>
            <person name="Galperin M.Y."/>
            <person name="Jogler C."/>
        </authorList>
    </citation>
    <scope>NUCLEOTIDE SEQUENCE [LARGE SCALE GENOMIC DNA]</scope>
    <source>
        <strain evidence="2 3">Pla111</strain>
    </source>
</reference>
<dbReference type="EMBL" id="SJPH01000001">
    <property type="protein sequence ID" value="TWT48848.1"/>
    <property type="molecule type" value="Genomic_DNA"/>
</dbReference>
<feature type="region of interest" description="Disordered" evidence="1">
    <location>
        <begin position="1"/>
        <end position="70"/>
    </location>
</feature>
<evidence type="ECO:0000313" key="3">
    <source>
        <dbReference type="Proteomes" id="UP000318995"/>
    </source>
</evidence>
<feature type="compositionally biased region" description="Polar residues" evidence="1">
    <location>
        <begin position="10"/>
        <end position="39"/>
    </location>
</feature>
<proteinExistence type="predicted"/>
<comment type="caution">
    <text evidence="2">The sequence shown here is derived from an EMBL/GenBank/DDBJ whole genome shotgun (WGS) entry which is preliminary data.</text>
</comment>
<dbReference type="AlphaFoldDB" id="A0A5C5WD91"/>
<name>A0A5C5WD91_9BACT</name>
<dbReference type="Proteomes" id="UP000318995">
    <property type="component" value="Unassembled WGS sequence"/>
</dbReference>
<keyword evidence="3" id="KW-1185">Reference proteome</keyword>
<sequence>MRKEELISALVSSKRGSLVSNGRKTSATNSPRAGQTTRGASAANMRSAGQSDSKASAAKLAPPPSAASQRIKKRLAELHRNRHRLHDISTITSPTTGSSPEADRLLLLVRDAYWIHLSWEIQPATVRRAQTALGQFWHSAEPVIRLHRLHPSGASAGYQQVTIHGGVNHWYINVQDPPGRYRAEIGYATPGGNFYGIAKSNEATTPTHEAARSLAAQSMDDNWTDVARNADRIYAMSGGYSADGVSPELQEALEGRLRRRLGRPTETRLGPSGPITADNTLLELTAEMVVHGHVAPHTHLTVQGEPVEVSPEGQFAVRVAMPDRRQVIPVVASSADGVNQKTVILGIEKNTKTLSPPRRENGVL</sequence>
<protein>
    <recommendedName>
        <fullName evidence="4">DUF4912 domain-containing protein</fullName>
    </recommendedName>
</protein>
<gene>
    <name evidence="2" type="ORF">Pla111_06240</name>
</gene>
<evidence type="ECO:0000256" key="1">
    <source>
        <dbReference type="SAM" id="MobiDB-lite"/>
    </source>
</evidence>
<evidence type="ECO:0008006" key="4">
    <source>
        <dbReference type="Google" id="ProtNLM"/>
    </source>
</evidence>
<dbReference type="InterPro" id="IPR032585">
    <property type="entry name" value="DUF4912"/>
</dbReference>
<organism evidence="2 3">
    <name type="scientific">Botrimarina hoheduenensis</name>
    <dbReference type="NCBI Taxonomy" id="2528000"/>
    <lineage>
        <taxon>Bacteria</taxon>
        <taxon>Pseudomonadati</taxon>
        <taxon>Planctomycetota</taxon>
        <taxon>Planctomycetia</taxon>
        <taxon>Pirellulales</taxon>
        <taxon>Lacipirellulaceae</taxon>
        <taxon>Botrimarina</taxon>
    </lineage>
</organism>